<dbReference type="PANTHER" id="PTHR37833:SF1">
    <property type="entry name" value="SIGNAL PEPTIDE PROTEIN"/>
    <property type="match status" value="1"/>
</dbReference>
<keyword evidence="3" id="KW-1185">Reference proteome</keyword>
<reference evidence="3" key="1">
    <citation type="submission" date="2023-07" db="EMBL/GenBank/DDBJ databases">
        <title>Functional and genomic diversity of the sorghum phyllosphere microbiome.</title>
        <authorList>
            <person name="Shade A."/>
        </authorList>
    </citation>
    <scope>NUCLEOTIDE SEQUENCE [LARGE SCALE GENOMIC DNA]</scope>
    <source>
        <strain evidence="3">SORGH_AS_0422</strain>
    </source>
</reference>
<feature type="chain" id="PRO_5047297855" evidence="1">
    <location>
        <begin position="18"/>
        <end position="129"/>
    </location>
</feature>
<keyword evidence="2" id="KW-0449">Lipoprotein</keyword>
<protein>
    <submittedName>
        <fullName evidence="2">Starvation-inducible outer membrane lipoprotein</fullName>
    </submittedName>
</protein>
<evidence type="ECO:0000256" key="1">
    <source>
        <dbReference type="SAM" id="SignalP"/>
    </source>
</evidence>
<dbReference type="EMBL" id="JAVLVU010000001">
    <property type="protein sequence ID" value="MDT3403039.1"/>
    <property type="molecule type" value="Genomic_DNA"/>
</dbReference>
<proteinExistence type="predicted"/>
<comment type="caution">
    <text evidence="2">The sequence shown here is derived from an EMBL/GenBank/DDBJ whole genome shotgun (WGS) entry which is preliminary data.</text>
</comment>
<keyword evidence="1" id="KW-0732">Signal</keyword>
<gene>
    <name evidence="2" type="ORF">QE417_002111</name>
</gene>
<dbReference type="InterPro" id="IPR013783">
    <property type="entry name" value="Ig-like_fold"/>
</dbReference>
<dbReference type="InterPro" id="IPR011467">
    <property type="entry name" value="DUF1573"/>
</dbReference>
<dbReference type="Gene3D" id="2.60.40.10">
    <property type="entry name" value="Immunoglobulins"/>
    <property type="match status" value="1"/>
</dbReference>
<feature type="signal peptide" evidence="1">
    <location>
        <begin position="1"/>
        <end position="17"/>
    </location>
</feature>
<evidence type="ECO:0000313" key="3">
    <source>
        <dbReference type="Proteomes" id="UP001258315"/>
    </source>
</evidence>
<evidence type="ECO:0000313" key="2">
    <source>
        <dbReference type="EMBL" id="MDT3403039.1"/>
    </source>
</evidence>
<name>A0ABU3GTC3_9SPHI</name>
<organism evidence="2 3">
    <name type="scientific">Mucilaginibacter terrae</name>
    <dbReference type="NCBI Taxonomy" id="1955052"/>
    <lineage>
        <taxon>Bacteria</taxon>
        <taxon>Pseudomonadati</taxon>
        <taxon>Bacteroidota</taxon>
        <taxon>Sphingobacteriia</taxon>
        <taxon>Sphingobacteriales</taxon>
        <taxon>Sphingobacteriaceae</taxon>
        <taxon>Mucilaginibacter</taxon>
    </lineage>
</organism>
<dbReference type="PANTHER" id="PTHR37833">
    <property type="entry name" value="LIPOPROTEIN-RELATED"/>
    <property type="match status" value="1"/>
</dbReference>
<dbReference type="RefSeq" id="WP_311949789.1">
    <property type="nucleotide sequence ID" value="NZ_JAVLVU010000001.1"/>
</dbReference>
<dbReference type="PROSITE" id="PS51257">
    <property type="entry name" value="PROKAR_LIPOPROTEIN"/>
    <property type="match status" value="1"/>
</dbReference>
<dbReference type="Proteomes" id="UP001258315">
    <property type="component" value="Unassembled WGS sequence"/>
</dbReference>
<dbReference type="Pfam" id="PF07610">
    <property type="entry name" value="DUF1573"/>
    <property type="match status" value="1"/>
</dbReference>
<sequence>MKKLLLLIWAFVAVVFAGCSTKPDVPIIQFAQKTVDIGNINKRQTPVAARFSFTNTGGKPLKVINVASDCSCTIASYTKKPVAAGDSGIIEVKVNPKVIHIKGRFERQIVVHSNTEPRLHTLIIKMMVD</sequence>
<accession>A0ABU3GTC3</accession>